<protein>
    <submittedName>
        <fullName evidence="1">RING-type domain-containing protein</fullName>
    </submittedName>
</protein>
<proteinExistence type="predicted"/>
<gene>
    <name evidence="1" type="ORF">GCK32_010086</name>
</gene>
<sequence>MPPAGGTEMVNISEVDDSHNMRPPIGTATKEVLLEMLRRDKEVEHDENGLVRPRIVETSEVIDPCACPANVCAIKEIVSDVVSEVIQDVPPEVKEAACASSLVCISLAGLFFSIVLYRYIWHLFFPEPEDGFFCGTFSWLFSPLFDALCERQPQGGFFHEMSHESSILYGEIRDSISNFFYSILDGFHAIGVIFSTMLDGFKGNIDEGVEELAGNASENVWFLTRFCSQLLYGITHLFTDPIYWCAHSILNILSHETHDFHEE</sequence>
<name>A0AAN8F8B8_TRICO</name>
<evidence type="ECO:0000313" key="1">
    <source>
        <dbReference type="EMBL" id="KAK5971334.1"/>
    </source>
</evidence>
<comment type="caution">
    <text evidence="1">The sequence shown here is derived from an EMBL/GenBank/DDBJ whole genome shotgun (WGS) entry which is preliminary data.</text>
</comment>
<accession>A0AAN8F8B8</accession>
<organism evidence="1 2">
    <name type="scientific">Trichostrongylus colubriformis</name>
    <name type="common">Black scour worm</name>
    <dbReference type="NCBI Taxonomy" id="6319"/>
    <lineage>
        <taxon>Eukaryota</taxon>
        <taxon>Metazoa</taxon>
        <taxon>Ecdysozoa</taxon>
        <taxon>Nematoda</taxon>
        <taxon>Chromadorea</taxon>
        <taxon>Rhabditida</taxon>
        <taxon>Rhabditina</taxon>
        <taxon>Rhabditomorpha</taxon>
        <taxon>Strongyloidea</taxon>
        <taxon>Trichostrongylidae</taxon>
        <taxon>Trichostrongylus</taxon>
    </lineage>
</organism>
<dbReference type="EMBL" id="WIXE01017930">
    <property type="protein sequence ID" value="KAK5971334.1"/>
    <property type="molecule type" value="Genomic_DNA"/>
</dbReference>
<dbReference type="AlphaFoldDB" id="A0AAN8F8B8"/>
<evidence type="ECO:0000313" key="2">
    <source>
        <dbReference type="Proteomes" id="UP001331761"/>
    </source>
</evidence>
<keyword evidence="2" id="KW-1185">Reference proteome</keyword>
<dbReference type="Proteomes" id="UP001331761">
    <property type="component" value="Unassembled WGS sequence"/>
</dbReference>
<reference evidence="1 2" key="1">
    <citation type="submission" date="2019-10" db="EMBL/GenBank/DDBJ databases">
        <title>Assembly and Annotation for the nematode Trichostrongylus colubriformis.</title>
        <authorList>
            <person name="Martin J."/>
        </authorList>
    </citation>
    <scope>NUCLEOTIDE SEQUENCE [LARGE SCALE GENOMIC DNA]</scope>
    <source>
        <strain evidence="1">G859</strain>
        <tissue evidence="1">Whole worm</tissue>
    </source>
</reference>